<dbReference type="Gene3D" id="2.120.10.10">
    <property type="match status" value="1"/>
</dbReference>
<dbReference type="InterPro" id="IPR036278">
    <property type="entry name" value="Sialidase_sf"/>
</dbReference>
<name>A0A9W6JL79_9HYPH</name>
<comment type="catalytic activity">
    <reaction evidence="1">
        <text>Hydrolysis of alpha-(2-&gt;3)-, alpha-(2-&gt;6)-, alpha-(2-&gt;8)- glycosidic linkages of terminal sialic acid residues in oligosaccharides, glycoproteins, glycolipids, colominic acid and synthetic substrates.</text>
        <dbReference type="EC" id="3.2.1.18"/>
    </reaction>
</comment>
<dbReference type="GO" id="GO:0016020">
    <property type="term" value="C:membrane"/>
    <property type="evidence" value="ECO:0007669"/>
    <property type="project" value="TreeGrafter"/>
</dbReference>
<dbReference type="RefSeq" id="WP_271205984.1">
    <property type="nucleotide sequence ID" value="NZ_BSFK01000016.1"/>
</dbReference>
<evidence type="ECO:0000256" key="3">
    <source>
        <dbReference type="ARBA" id="ARBA00012733"/>
    </source>
</evidence>
<dbReference type="GO" id="GO:0005737">
    <property type="term" value="C:cytoplasm"/>
    <property type="evidence" value="ECO:0007669"/>
    <property type="project" value="TreeGrafter"/>
</dbReference>
<evidence type="ECO:0000313" key="7">
    <source>
        <dbReference type="Proteomes" id="UP001143364"/>
    </source>
</evidence>
<keyword evidence="4" id="KW-0732">Signal</keyword>
<dbReference type="AlphaFoldDB" id="A0A9W6JL79"/>
<keyword evidence="7" id="KW-1185">Reference proteome</keyword>
<reference evidence="6" key="2">
    <citation type="submission" date="2023-01" db="EMBL/GenBank/DDBJ databases">
        <authorList>
            <person name="Sun Q."/>
            <person name="Evtushenko L."/>
        </authorList>
    </citation>
    <scope>NUCLEOTIDE SEQUENCE</scope>
    <source>
        <strain evidence="6">VKM B-2555</strain>
    </source>
</reference>
<dbReference type="InterPro" id="IPR011040">
    <property type="entry name" value="Sialidase"/>
</dbReference>
<evidence type="ECO:0000256" key="2">
    <source>
        <dbReference type="ARBA" id="ARBA00009348"/>
    </source>
</evidence>
<dbReference type="SUPFAM" id="SSF50939">
    <property type="entry name" value="Sialidases"/>
    <property type="match status" value="1"/>
</dbReference>
<evidence type="ECO:0000259" key="5">
    <source>
        <dbReference type="Pfam" id="PF13088"/>
    </source>
</evidence>
<feature type="domain" description="Sialidase" evidence="5">
    <location>
        <begin position="99"/>
        <end position="384"/>
    </location>
</feature>
<dbReference type="Pfam" id="PF13088">
    <property type="entry name" value="BNR_2"/>
    <property type="match status" value="1"/>
</dbReference>
<dbReference type="PANTHER" id="PTHR10628:SF30">
    <property type="entry name" value="EXO-ALPHA-SIALIDASE"/>
    <property type="match status" value="1"/>
</dbReference>
<feature type="signal peptide" evidence="4">
    <location>
        <begin position="1"/>
        <end position="33"/>
    </location>
</feature>
<feature type="chain" id="PRO_5040868178" description="exo-alpha-sialidase" evidence="4">
    <location>
        <begin position="34"/>
        <end position="425"/>
    </location>
</feature>
<dbReference type="CDD" id="cd15482">
    <property type="entry name" value="Sialidase_non-viral"/>
    <property type="match status" value="1"/>
</dbReference>
<sequence length="425" mass="45179">MSLTTSPIARQMRGLAAVAALALAATLPLDALAAGDDGVLFRSTEEACYRLPSVVAFEDGTVLAVAERRLGHDDRVAAQADERRRRRARCVDTGVMDLMSRVSTDRGRTWSAPKLMVDHRQFLPPEFRVALVGSPIFAKLPGELLMIFGVNRTTGEKNSGECARFAGRDRERCGVPAEQSLWTARSADKGATWSKPQPMAFSGDVARILSPVPGTAVVLDSGRIVAPTYPHLLLSDDGGRTWRKGATTRGGDKAVAGNEVALAPLGGNDLFATLRPTIASIRARGDEDGAADPYRLVAISRDGGESYVSIRPDETLSAAPAQAGAAADAGRLFVTYPHSDRPTKGRGHVSDRKRLTLAVSSDKGASWSACLLDPGGAGYSALSPIDDTALALVYEGGTVDNDDYRAAVRFRVIPTNKPEQACVRP</sequence>
<dbReference type="GO" id="GO:0009313">
    <property type="term" value="P:oligosaccharide catabolic process"/>
    <property type="evidence" value="ECO:0007669"/>
    <property type="project" value="TreeGrafter"/>
</dbReference>
<dbReference type="PANTHER" id="PTHR10628">
    <property type="entry name" value="SIALIDASE"/>
    <property type="match status" value="1"/>
</dbReference>
<evidence type="ECO:0000256" key="1">
    <source>
        <dbReference type="ARBA" id="ARBA00000427"/>
    </source>
</evidence>
<dbReference type="InterPro" id="IPR026856">
    <property type="entry name" value="Sialidase_fam"/>
</dbReference>
<dbReference type="EC" id="3.2.1.18" evidence="3"/>
<comment type="similarity">
    <text evidence="2">Belongs to the glycosyl hydrolase 33 family.</text>
</comment>
<evidence type="ECO:0000256" key="4">
    <source>
        <dbReference type="SAM" id="SignalP"/>
    </source>
</evidence>
<reference evidence="6" key="1">
    <citation type="journal article" date="2014" name="Int. J. Syst. Evol. Microbiol.">
        <title>Complete genome sequence of Corynebacterium casei LMG S-19264T (=DSM 44701T), isolated from a smear-ripened cheese.</title>
        <authorList>
            <consortium name="US DOE Joint Genome Institute (JGI-PGF)"/>
            <person name="Walter F."/>
            <person name="Albersmeier A."/>
            <person name="Kalinowski J."/>
            <person name="Ruckert C."/>
        </authorList>
    </citation>
    <scope>NUCLEOTIDE SEQUENCE</scope>
    <source>
        <strain evidence="6">VKM B-2555</strain>
    </source>
</reference>
<evidence type="ECO:0000313" key="6">
    <source>
        <dbReference type="EMBL" id="GLK78179.1"/>
    </source>
</evidence>
<accession>A0A9W6JL79</accession>
<dbReference type="GO" id="GO:0006689">
    <property type="term" value="P:ganglioside catabolic process"/>
    <property type="evidence" value="ECO:0007669"/>
    <property type="project" value="TreeGrafter"/>
</dbReference>
<dbReference type="Proteomes" id="UP001143364">
    <property type="component" value="Unassembled WGS sequence"/>
</dbReference>
<protein>
    <recommendedName>
        <fullName evidence="3">exo-alpha-sialidase</fullName>
        <ecNumber evidence="3">3.2.1.18</ecNumber>
    </recommendedName>
</protein>
<gene>
    <name evidence="6" type="ORF">GCM10008171_34330</name>
</gene>
<proteinExistence type="inferred from homology"/>
<dbReference type="GO" id="GO:0004308">
    <property type="term" value="F:exo-alpha-sialidase activity"/>
    <property type="evidence" value="ECO:0007669"/>
    <property type="project" value="UniProtKB-EC"/>
</dbReference>
<dbReference type="EMBL" id="BSFK01000016">
    <property type="protein sequence ID" value="GLK78179.1"/>
    <property type="molecule type" value="Genomic_DNA"/>
</dbReference>
<comment type="caution">
    <text evidence="6">The sequence shown here is derived from an EMBL/GenBank/DDBJ whole genome shotgun (WGS) entry which is preliminary data.</text>
</comment>
<organism evidence="6 7">
    <name type="scientific">Methylopila jiangsuensis</name>
    <dbReference type="NCBI Taxonomy" id="586230"/>
    <lineage>
        <taxon>Bacteria</taxon>
        <taxon>Pseudomonadati</taxon>
        <taxon>Pseudomonadota</taxon>
        <taxon>Alphaproteobacteria</taxon>
        <taxon>Hyphomicrobiales</taxon>
        <taxon>Methylopilaceae</taxon>
        <taxon>Methylopila</taxon>
    </lineage>
</organism>